<evidence type="ECO:0000259" key="1">
    <source>
        <dbReference type="Pfam" id="PF13280"/>
    </source>
</evidence>
<reference evidence="3" key="1">
    <citation type="submission" date="2014-05" db="EMBL/GenBank/DDBJ databases">
        <title>Key roles for freshwater Actinobacteria revealed by deep metagenomic sequencing.</title>
        <authorList>
            <person name="Ghai R."/>
            <person name="Mizuno C.M."/>
            <person name="Picazo A."/>
            <person name="Camacho A."/>
            <person name="Rodriguez-Valera F."/>
        </authorList>
    </citation>
    <scope>NUCLEOTIDE SEQUENCE</scope>
</reference>
<gene>
    <name evidence="3" type="ORF">GM50_2275</name>
</gene>
<dbReference type="Pfam" id="PF13280">
    <property type="entry name" value="WYL"/>
    <property type="match status" value="1"/>
</dbReference>
<comment type="caution">
    <text evidence="3">The sequence shown here is derived from an EMBL/GenBank/DDBJ whole genome shotgun (WGS) entry which is preliminary data.</text>
</comment>
<evidence type="ECO:0008006" key="4">
    <source>
        <dbReference type="Google" id="ProtNLM"/>
    </source>
</evidence>
<dbReference type="InterPro" id="IPR057727">
    <property type="entry name" value="WCX_dom"/>
</dbReference>
<proteinExistence type="predicted"/>
<dbReference type="PANTHER" id="PTHR34580:SF3">
    <property type="entry name" value="PROTEIN PAFB"/>
    <property type="match status" value="1"/>
</dbReference>
<evidence type="ECO:0000313" key="3">
    <source>
        <dbReference type="EMBL" id="KGA20281.1"/>
    </source>
</evidence>
<dbReference type="InterPro" id="IPR051534">
    <property type="entry name" value="CBASS_pafABC_assoc_protein"/>
</dbReference>
<sequence length="322" mass="35757">MCSRADAGQQRVHTVSRKSERLVNLTIALLATKRYLTKSEIFRTVEGYEGSAEAMERMFERDKDDLRRLGIAIELGTFDPLFEDEAGYRITPSSYQLDLGTLDGRDIALLSLAASSWSGAALEEVSTSALVKLESIGIEADLESISLSPRIGATNSHFTIITEAIMRRAVVTFDYVSADLSVSARELHPFALRGRAGSWFLIAFDVNKGEQRTYRLDRISGEVTVGKKSGAFATPSSLHEESLEDQPLATLLLRKNRGNQLRSKAKSIVIGDEWDTVQVPIFSSSWILSLILWHRDDVVVLEPASLRRETIRTLEKVKSAHG</sequence>
<dbReference type="AlphaFoldDB" id="A0A094R019"/>
<name>A0A094R019_9ZZZZ</name>
<feature type="domain" description="WCX" evidence="2">
    <location>
        <begin position="248"/>
        <end position="316"/>
    </location>
</feature>
<accession>A0A094R019</accession>
<dbReference type="Pfam" id="PF25583">
    <property type="entry name" value="WCX"/>
    <property type="match status" value="1"/>
</dbReference>
<evidence type="ECO:0000259" key="2">
    <source>
        <dbReference type="Pfam" id="PF25583"/>
    </source>
</evidence>
<dbReference type="EMBL" id="JNSK01000004">
    <property type="protein sequence ID" value="KGA20281.1"/>
    <property type="molecule type" value="Genomic_DNA"/>
</dbReference>
<feature type="domain" description="WYL" evidence="1">
    <location>
        <begin position="157"/>
        <end position="220"/>
    </location>
</feature>
<dbReference type="InterPro" id="IPR026881">
    <property type="entry name" value="WYL_dom"/>
</dbReference>
<dbReference type="PROSITE" id="PS52050">
    <property type="entry name" value="WYL"/>
    <property type="match status" value="1"/>
</dbReference>
<organism evidence="3">
    <name type="scientific">freshwater metagenome</name>
    <dbReference type="NCBI Taxonomy" id="449393"/>
    <lineage>
        <taxon>unclassified sequences</taxon>
        <taxon>metagenomes</taxon>
        <taxon>ecological metagenomes</taxon>
    </lineage>
</organism>
<protein>
    <recommendedName>
        <fullName evidence="4">WYL domain-containing protein</fullName>
    </recommendedName>
</protein>
<dbReference type="PANTHER" id="PTHR34580">
    <property type="match status" value="1"/>
</dbReference>